<dbReference type="Gene3D" id="3.40.50.300">
    <property type="entry name" value="P-loop containing nucleotide triphosphate hydrolases"/>
    <property type="match status" value="1"/>
</dbReference>
<evidence type="ECO:0000256" key="5">
    <source>
        <dbReference type="ARBA" id="ARBA00022741"/>
    </source>
</evidence>
<evidence type="ECO:0000256" key="2">
    <source>
        <dbReference type="ARBA" id="ARBA00009638"/>
    </source>
</evidence>
<evidence type="ECO:0000256" key="4">
    <source>
        <dbReference type="ARBA" id="ARBA00022723"/>
    </source>
</evidence>
<gene>
    <name evidence="10" type="primary">engB</name>
    <name evidence="12" type="ORF">DesfrDRAFT_2798</name>
</gene>
<dbReference type="CDD" id="cd01876">
    <property type="entry name" value="YihA_EngB"/>
    <property type="match status" value="1"/>
</dbReference>
<evidence type="ECO:0000256" key="8">
    <source>
        <dbReference type="ARBA" id="ARBA00023210"/>
    </source>
</evidence>
<evidence type="ECO:0000256" key="1">
    <source>
        <dbReference type="ARBA" id="ARBA00001946"/>
    </source>
</evidence>
<feature type="domain" description="EngB-type G" evidence="11">
    <location>
        <begin position="30"/>
        <end position="202"/>
    </location>
</feature>
<dbReference type="InterPro" id="IPR030393">
    <property type="entry name" value="G_ENGB_dom"/>
</dbReference>
<reference evidence="12 13" key="1">
    <citation type="submission" date="2010-08" db="EMBL/GenBank/DDBJ databases">
        <title>The draft genome of Desulfovibrio fructosovorans JJ.</title>
        <authorList>
            <consortium name="US DOE Joint Genome Institute (JGI-PGF)"/>
            <person name="Lucas S."/>
            <person name="Copeland A."/>
            <person name="Lapidus A."/>
            <person name="Cheng J.-F."/>
            <person name="Bruce D."/>
            <person name="Goodwin L."/>
            <person name="Pitluck S."/>
            <person name="Land M.L."/>
            <person name="Hauser L."/>
            <person name="Chang Y.-J."/>
            <person name="Jeffries C."/>
            <person name="Wall J.D."/>
            <person name="Stahl D.A."/>
            <person name="Arkin A.P."/>
            <person name="Dehal P."/>
            <person name="Stolyar S.M."/>
            <person name="Hazen T.C."/>
            <person name="Woyke T.J."/>
        </authorList>
    </citation>
    <scope>NUCLEOTIDE SEQUENCE [LARGE SCALE GENOMIC DNA]</scope>
    <source>
        <strain evidence="12 13">JJ</strain>
    </source>
</reference>
<dbReference type="AlphaFoldDB" id="E1JYU9"/>
<dbReference type="SUPFAM" id="SSF52540">
    <property type="entry name" value="P-loop containing nucleoside triphosphate hydrolases"/>
    <property type="match status" value="1"/>
</dbReference>
<keyword evidence="13" id="KW-1185">Reference proteome</keyword>
<dbReference type="EMBL" id="AECZ01000019">
    <property type="protein sequence ID" value="EFL50519.1"/>
    <property type="molecule type" value="Genomic_DNA"/>
</dbReference>
<keyword evidence="9 10" id="KW-0131">Cell cycle</keyword>
<evidence type="ECO:0000313" key="12">
    <source>
        <dbReference type="EMBL" id="EFL50519.1"/>
    </source>
</evidence>
<name>E1JYU9_SOLFR</name>
<keyword evidence="8 10" id="KW-0717">Septation</keyword>
<evidence type="ECO:0000259" key="11">
    <source>
        <dbReference type="PROSITE" id="PS51706"/>
    </source>
</evidence>
<dbReference type="Proteomes" id="UP000006250">
    <property type="component" value="Unassembled WGS sequence"/>
</dbReference>
<proteinExistence type="inferred from homology"/>
<keyword evidence="7 10" id="KW-0342">GTP-binding</keyword>
<dbReference type="GO" id="GO:0005525">
    <property type="term" value="F:GTP binding"/>
    <property type="evidence" value="ECO:0007669"/>
    <property type="project" value="UniProtKB-UniRule"/>
</dbReference>
<evidence type="ECO:0000256" key="7">
    <source>
        <dbReference type="ARBA" id="ARBA00023134"/>
    </source>
</evidence>
<dbReference type="GO" id="GO:0000917">
    <property type="term" value="P:division septum assembly"/>
    <property type="evidence" value="ECO:0007669"/>
    <property type="project" value="UniProtKB-KW"/>
</dbReference>
<dbReference type="PANTHER" id="PTHR11649:SF13">
    <property type="entry name" value="ENGB-TYPE G DOMAIN-CONTAINING PROTEIN"/>
    <property type="match status" value="1"/>
</dbReference>
<sequence length="210" mass="23176">MDNATEKTRTELSLALLATAYLTDQIPTVDAPQVALAGRSNVGKSTLVNCLAGRKGLAKISATPGKTRSLNFYMAQAAGYCLVDLPGYGYARCSMAEREKWAKLIDSYLKKTSRLRAVTALVDCRLPPQRLDVELVDWLRARRMPVLVVLTKADKCKQRDREARKKEWRELARPAFPPILFSGKTGLGREALCRVLAEAALSPDPAPYVP</sequence>
<dbReference type="OrthoDB" id="9804921at2"/>
<dbReference type="NCBIfam" id="TIGR03598">
    <property type="entry name" value="GTPase_YsxC"/>
    <property type="match status" value="1"/>
</dbReference>
<dbReference type="Pfam" id="PF01926">
    <property type="entry name" value="MMR_HSR1"/>
    <property type="match status" value="1"/>
</dbReference>
<dbReference type="InterPro" id="IPR006073">
    <property type="entry name" value="GTP-bd"/>
</dbReference>
<dbReference type="GO" id="GO:0046872">
    <property type="term" value="F:metal ion binding"/>
    <property type="evidence" value="ECO:0007669"/>
    <property type="project" value="UniProtKB-KW"/>
</dbReference>
<keyword evidence="3 10" id="KW-0132">Cell division</keyword>
<evidence type="ECO:0000256" key="6">
    <source>
        <dbReference type="ARBA" id="ARBA00022842"/>
    </source>
</evidence>
<dbReference type="eggNOG" id="COG0218">
    <property type="taxonomic scope" value="Bacteria"/>
</dbReference>
<dbReference type="InterPro" id="IPR027417">
    <property type="entry name" value="P-loop_NTPase"/>
</dbReference>
<evidence type="ECO:0000256" key="3">
    <source>
        <dbReference type="ARBA" id="ARBA00022618"/>
    </source>
</evidence>
<dbReference type="HAMAP" id="MF_00321">
    <property type="entry name" value="GTPase_EngB"/>
    <property type="match status" value="1"/>
</dbReference>
<dbReference type="RefSeq" id="WP_005994853.1">
    <property type="nucleotide sequence ID" value="NZ_AECZ01000019.1"/>
</dbReference>
<dbReference type="PROSITE" id="PS51706">
    <property type="entry name" value="G_ENGB"/>
    <property type="match status" value="1"/>
</dbReference>
<evidence type="ECO:0000256" key="10">
    <source>
        <dbReference type="HAMAP-Rule" id="MF_00321"/>
    </source>
</evidence>
<evidence type="ECO:0000256" key="9">
    <source>
        <dbReference type="ARBA" id="ARBA00023306"/>
    </source>
</evidence>
<dbReference type="InterPro" id="IPR019987">
    <property type="entry name" value="GTP-bd_ribosome_bio_YsxC"/>
</dbReference>
<keyword evidence="5 10" id="KW-0547">Nucleotide-binding</keyword>
<comment type="caution">
    <text evidence="12">The sequence shown here is derived from an EMBL/GenBank/DDBJ whole genome shotgun (WGS) entry which is preliminary data.</text>
</comment>
<protein>
    <recommendedName>
        <fullName evidence="10">Probable GTP-binding protein EngB</fullName>
    </recommendedName>
</protein>
<evidence type="ECO:0000313" key="13">
    <source>
        <dbReference type="Proteomes" id="UP000006250"/>
    </source>
</evidence>
<keyword evidence="4" id="KW-0479">Metal-binding</keyword>
<accession>E1JYU9</accession>
<organism evidence="12 13">
    <name type="scientific">Solidesulfovibrio fructosivorans JJ]</name>
    <dbReference type="NCBI Taxonomy" id="596151"/>
    <lineage>
        <taxon>Bacteria</taxon>
        <taxon>Pseudomonadati</taxon>
        <taxon>Thermodesulfobacteriota</taxon>
        <taxon>Desulfovibrionia</taxon>
        <taxon>Desulfovibrionales</taxon>
        <taxon>Desulfovibrionaceae</taxon>
        <taxon>Solidesulfovibrio</taxon>
    </lineage>
</organism>
<keyword evidence="6" id="KW-0460">Magnesium</keyword>
<comment type="similarity">
    <text evidence="2 10">Belongs to the TRAFAC class TrmE-Era-EngA-EngB-Septin-like GTPase superfamily. EngB GTPase family.</text>
</comment>
<comment type="function">
    <text evidence="10">Necessary for normal cell division and for the maintenance of normal septation.</text>
</comment>
<comment type="cofactor">
    <cofactor evidence="1">
        <name>Mg(2+)</name>
        <dbReference type="ChEBI" id="CHEBI:18420"/>
    </cofactor>
</comment>
<dbReference type="PANTHER" id="PTHR11649">
    <property type="entry name" value="MSS1/TRME-RELATED GTP-BINDING PROTEIN"/>
    <property type="match status" value="1"/>
</dbReference>
<dbReference type="STRING" id="596151.DesfrDRAFT_2798"/>